<keyword evidence="6" id="KW-1185">Reference proteome</keyword>
<protein>
    <recommendedName>
        <fullName evidence="4">Urease alpha-subunit N-terminal domain-containing protein</fullName>
    </recommendedName>
</protein>
<dbReference type="Pfam" id="PF00449">
    <property type="entry name" value="Urease_alpha"/>
    <property type="match status" value="1"/>
</dbReference>
<name>A0ABN1HNY8_9ACTN</name>
<evidence type="ECO:0000313" key="5">
    <source>
        <dbReference type="EMBL" id="GAA0660934.1"/>
    </source>
</evidence>
<dbReference type="Gene3D" id="2.30.40.10">
    <property type="entry name" value="Urease, subunit C, domain 1"/>
    <property type="match status" value="1"/>
</dbReference>
<evidence type="ECO:0000256" key="1">
    <source>
        <dbReference type="ARBA" id="ARBA00022723"/>
    </source>
</evidence>
<accession>A0ABN1HNY8</accession>
<dbReference type="SUPFAM" id="SSF51338">
    <property type="entry name" value="Composite domain of metallo-dependent hydrolases"/>
    <property type="match status" value="1"/>
</dbReference>
<feature type="region of interest" description="Disordered" evidence="3">
    <location>
        <begin position="58"/>
        <end position="101"/>
    </location>
</feature>
<comment type="caution">
    <text evidence="5">The sequence shown here is derived from an EMBL/GenBank/DDBJ whole genome shotgun (WGS) entry which is preliminary data.</text>
</comment>
<evidence type="ECO:0000313" key="6">
    <source>
        <dbReference type="Proteomes" id="UP001500724"/>
    </source>
</evidence>
<evidence type="ECO:0000256" key="3">
    <source>
        <dbReference type="SAM" id="MobiDB-lite"/>
    </source>
</evidence>
<dbReference type="InterPro" id="IPR050112">
    <property type="entry name" value="Urease_alpha_subunit"/>
</dbReference>
<keyword evidence="2" id="KW-0378">Hydrolase</keyword>
<sequence>MPEISRAAYADRSGPTTGDRIRLADTDLLVEIEEDRSGGPGRAGDEAVFGGGKVIRESRHRRRPLPGPADGAVAGRRHQRHLHPRGRRVPAPAGREGWPDG</sequence>
<feature type="domain" description="Urease alpha-subunit N-terminal" evidence="4">
    <location>
        <begin position="3"/>
        <end position="61"/>
    </location>
</feature>
<keyword evidence="1" id="KW-0479">Metal-binding</keyword>
<gene>
    <name evidence="5" type="ORF">GCM10009535_45590</name>
</gene>
<evidence type="ECO:0000259" key="4">
    <source>
        <dbReference type="Pfam" id="PF00449"/>
    </source>
</evidence>
<feature type="compositionally biased region" description="Basic residues" evidence="3">
    <location>
        <begin position="75"/>
        <end position="88"/>
    </location>
</feature>
<feature type="region of interest" description="Disordered" evidence="3">
    <location>
        <begin position="1"/>
        <end position="20"/>
    </location>
</feature>
<dbReference type="InterPro" id="IPR011612">
    <property type="entry name" value="Urease_alpha_N_dom"/>
</dbReference>
<reference evidence="5 6" key="1">
    <citation type="journal article" date="2019" name="Int. J. Syst. Evol. Microbiol.">
        <title>The Global Catalogue of Microorganisms (GCM) 10K type strain sequencing project: providing services to taxonomists for standard genome sequencing and annotation.</title>
        <authorList>
            <consortium name="The Broad Institute Genomics Platform"/>
            <consortium name="The Broad Institute Genome Sequencing Center for Infectious Disease"/>
            <person name="Wu L."/>
            <person name="Ma J."/>
        </authorList>
    </citation>
    <scope>NUCLEOTIDE SEQUENCE [LARGE SCALE GENOMIC DNA]</scope>
    <source>
        <strain evidence="5 6">JCM 10367</strain>
    </source>
</reference>
<proteinExistence type="predicted"/>
<dbReference type="InterPro" id="IPR011059">
    <property type="entry name" value="Metal-dep_hydrolase_composite"/>
</dbReference>
<dbReference type="PANTHER" id="PTHR43440">
    <property type="entry name" value="UREASE"/>
    <property type="match status" value="1"/>
</dbReference>
<evidence type="ECO:0000256" key="2">
    <source>
        <dbReference type="ARBA" id="ARBA00022801"/>
    </source>
</evidence>
<dbReference type="Proteomes" id="UP001500724">
    <property type="component" value="Unassembled WGS sequence"/>
</dbReference>
<dbReference type="EMBL" id="BAAAGU010000051">
    <property type="protein sequence ID" value="GAA0660934.1"/>
    <property type="molecule type" value="Genomic_DNA"/>
</dbReference>
<organism evidence="5 6">
    <name type="scientific">Streptomyces thermocarboxydovorans</name>
    <dbReference type="NCBI Taxonomy" id="59298"/>
    <lineage>
        <taxon>Bacteria</taxon>
        <taxon>Bacillati</taxon>
        <taxon>Actinomycetota</taxon>
        <taxon>Actinomycetes</taxon>
        <taxon>Kitasatosporales</taxon>
        <taxon>Streptomycetaceae</taxon>
        <taxon>Streptomyces</taxon>
    </lineage>
</organism>
<dbReference type="PANTHER" id="PTHR43440:SF1">
    <property type="entry name" value="UREASE"/>
    <property type="match status" value="1"/>
</dbReference>